<dbReference type="InterPro" id="IPR050109">
    <property type="entry name" value="HTH-type_TetR-like_transc_reg"/>
</dbReference>
<proteinExistence type="predicted"/>
<dbReference type="PANTHER" id="PTHR30055">
    <property type="entry name" value="HTH-TYPE TRANSCRIPTIONAL REGULATOR RUTR"/>
    <property type="match status" value="1"/>
</dbReference>
<evidence type="ECO:0000256" key="3">
    <source>
        <dbReference type="ARBA" id="ARBA00023163"/>
    </source>
</evidence>
<dbReference type="PRINTS" id="PR00455">
    <property type="entry name" value="HTHTETR"/>
</dbReference>
<keyword evidence="7" id="KW-1185">Reference proteome</keyword>
<dbReference type="SUPFAM" id="SSF46689">
    <property type="entry name" value="Homeodomain-like"/>
    <property type="match status" value="1"/>
</dbReference>
<evidence type="ECO:0000256" key="1">
    <source>
        <dbReference type="ARBA" id="ARBA00023015"/>
    </source>
</evidence>
<dbReference type="Gene3D" id="1.10.10.60">
    <property type="entry name" value="Homeodomain-like"/>
    <property type="match status" value="1"/>
</dbReference>
<dbReference type="Proteomes" id="UP000198802">
    <property type="component" value="Unassembled WGS sequence"/>
</dbReference>
<evidence type="ECO:0000313" key="6">
    <source>
        <dbReference type="EMBL" id="CUU59311.1"/>
    </source>
</evidence>
<feature type="DNA-binding region" description="H-T-H motif" evidence="4">
    <location>
        <begin position="34"/>
        <end position="53"/>
    </location>
</feature>
<dbReference type="GO" id="GO:0000976">
    <property type="term" value="F:transcription cis-regulatory region binding"/>
    <property type="evidence" value="ECO:0007669"/>
    <property type="project" value="TreeGrafter"/>
</dbReference>
<gene>
    <name evidence="6" type="ORF">Ga0074812_12688</name>
</gene>
<protein>
    <submittedName>
        <fullName evidence="6">DNA-binding transcriptional regulator, AcrR family</fullName>
    </submittedName>
</protein>
<dbReference type="AlphaFoldDB" id="A0A0S4QVZ7"/>
<feature type="domain" description="HTH tetR-type" evidence="5">
    <location>
        <begin position="11"/>
        <end position="71"/>
    </location>
</feature>
<dbReference type="EMBL" id="FAOZ01000026">
    <property type="protein sequence ID" value="CUU59311.1"/>
    <property type="molecule type" value="Genomic_DNA"/>
</dbReference>
<evidence type="ECO:0000256" key="2">
    <source>
        <dbReference type="ARBA" id="ARBA00023125"/>
    </source>
</evidence>
<keyword evidence="2 4" id="KW-0238">DNA-binding</keyword>
<dbReference type="PANTHER" id="PTHR30055:SF234">
    <property type="entry name" value="HTH-TYPE TRANSCRIPTIONAL REGULATOR BETI"/>
    <property type="match status" value="1"/>
</dbReference>
<dbReference type="Pfam" id="PF00440">
    <property type="entry name" value="TetR_N"/>
    <property type="match status" value="1"/>
</dbReference>
<name>A0A0S4QVZ7_9ACTN</name>
<evidence type="ECO:0000256" key="4">
    <source>
        <dbReference type="PROSITE-ProRule" id="PRU00335"/>
    </source>
</evidence>
<reference evidence="7" key="1">
    <citation type="submission" date="2015-11" db="EMBL/GenBank/DDBJ databases">
        <authorList>
            <person name="Varghese N."/>
        </authorList>
    </citation>
    <scope>NUCLEOTIDE SEQUENCE [LARGE SCALE GENOMIC DNA]</scope>
    <source>
        <strain evidence="7">DSM 45899</strain>
    </source>
</reference>
<dbReference type="SUPFAM" id="SSF48498">
    <property type="entry name" value="Tetracyclin repressor-like, C-terminal domain"/>
    <property type="match status" value="1"/>
</dbReference>
<dbReference type="Gene3D" id="1.10.357.10">
    <property type="entry name" value="Tetracycline Repressor, domain 2"/>
    <property type="match status" value="1"/>
</dbReference>
<keyword evidence="1" id="KW-0805">Transcription regulation</keyword>
<dbReference type="RefSeq" id="WP_165615814.1">
    <property type="nucleotide sequence ID" value="NZ_FAOZ01000026.1"/>
</dbReference>
<evidence type="ECO:0000259" key="5">
    <source>
        <dbReference type="PROSITE" id="PS50977"/>
    </source>
</evidence>
<dbReference type="InterPro" id="IPR001647">
    <property type="entry name" value="HTH_TetR"/>
</dbReference>
<evidence type="ECO:0000313" key="7">
    <source>
        <dbReference type="Proteomes" id="UP000198802"/>
    </source>
</evidence>
<dbReference type="InterPro" id="IPR009057">
    <property type="entry name" value="Homeodomain-like_sf"/>
</dbReference>
<dbReference type="PROSITE" id="PS50977">
    <property type="entry name" value="HTH_TETR_2"/>
    <property type="match status" value="1"/>
</dbReference>
<sequence length="198" mass="21559">MREARRAQRLAARREEILTVAERLFASHGYEGTSAERIAAGAGYSVGAIYKFFPSKDAIYLAVLERNALSLADRLRECVQSSGTGLEKLLAMASTVIRTVRAHPDRARLTFGSLAPERNSSAKAASTEALLEVYSTGIREGQRDGTIRAGDPDLLAYYVGGLVTAHLGVDAEISHRPVGVPLEEFLEIVRQAFEPRSQ</sequence>
<organism evidence="6 7">
    <name type="scientific">Parafrankia irregularis</name>
    <dbReference type="NCBI Taxonomy" id="795642"/>
    <lineage>
        <taxon>Bacteria</taxon>
        <taxon>Bacillati</taxon>
        <taxon>Actinomycetota</taxon>
        <taxon>Actinomycetes</taxon>
        <taxon>Frankiales</taxon>
        <taxon>Frankiaceae</taxon>
        <taxon>Parafrankia</taxon>
    </lineage>
</organism>
<dbReference type="GO" id="GO:0003700">
    <property type="term" value="F:DNA-binding transcription factor activity"/>
    <property type="evidence" value="ECO:0007669"/>
    <property type="project" value="TreeGrafter"/>
</dbReference>
<accession>A0A0S4QVZ7</accession>
<dbReference type="InterPro" id="IPR036271">
    <property type="entry name" value="Tet_transcr_reg_TetR-rel_C_sf"/>
</dbReference>
<keyword evidence="3" id="KW-0804">Transcription</keyword>